<dbReference type="GO" id="GO:0004252">
    <property type="term" value="F:serine-type endopeptidase activity"/>
    <property type="evidence" value="ECO:0007669"/>
    <property type="project" value="UniProtKB-EC"/>
</dbReference>
<protein>
    <submittedName>
        <fullName evidence="14">Transcriptional repressor LexA</fullName>
        <ecNumber evidence="14">3.4.21.88</ecNumber>
    </submittedName>
</protein>
<evidence type="ECO:0000256" key="12">
    <source>
        <dbReference type="RuleBase" id="RU003991"/>
    </source>
</evidence>
<evidence type="ECO:0000256" key="1">
    <source>
        <dbReference type="ARBA" id="ARBA00007484"/>
    </source>
</evidence>
<dbReference type="PANTHER" id="PTHR33516:SF2">
    <property type="entry name" value="LEXA REPRESSOR-RELATED"/>
    <property type="match status" value="1"/>
</dbReference>
<evidence type="ECO:0000256" key="3">
    <source>
        <dbReference type="ARBA" id="ARBA00022705"/>
    </source>
</evidence>
<dbReference type="Proteomes" id="UP001595952">
    <property type="component" value="Unassembled WGS sequence"/>
</dbReference>
<dbReference type="Gene3D" id="1.10.10.10">
    <property type="entry name" value="Winged helix-like DNA-binding domain superfamily/Winged helix DNA-binding domain"/>
    <property type="match status" value="1"/>
</dbReference>
<comment type="similarity">
    <text evidence="1 12">Belongs to the peptidase S24 family.</text>
</comment>
<dbReference type="InterPro" id="IPR036286">
    <property type="entry name" value="LexA/Signal_pep-like_sf"/>
</dbReference>
<dbReference type="NCBIfam" id="TIGR00498">
    <property type="entry name" value="lexA"/>
    <property type="match status" value="1"/>
</dbReference>
<dbReference type="RefSeq" id="WP_380060892.1">
    <property type="nucleotide sequence ID" value="NZ_JBHSEI010000002.1"/>
</dbReference>
<comment type="caution">
    <text evidence="14">The sequence shown here is derived from an EMBL/GenBank/DDBJ whole genome shotgun (WGS) entry which is preliminary data.</text>
</comment>
<dbReference type="SUPFAM" id="SSF46785">
    <property type="entry name" value="Winged helix' DNA-binding domain"/>
    <property type="match status" value="1"/>
</dbReference>
<dbReference type="Pfam" id="PF00717">
    <property type="entry name" value="Peptidase_S24"/>
    <property type="match status" value="1"/>
</dbReference>
<dbReference type="InterPro" id="IPR015927">
    <property type="entry name" value="Peptidase_S24_S26A/B/C"/>
</dbReference>
<evidence type="ECO:0000256" key="8">
    <source>
        <dbReference type="ARBA" id="ARBA00023125"/>
    </source>
</evidence>
<dbReference type="PRINTS" id="PR00726">
    <property type="entry name" value="LEXASERPTASE"/>
</dbReference>
<evidence type="ECO:0000256" key="4">
    <source>
        <dbReference type="ARBA" id="ARBA00022763"/>
    </source>
</evidence>
<dbReference type="InterPro" id="IPR036388">
    <property type="entry name" value="WH-like_DNA-bd_sf"/>
</dbReference>
<dbReference type="InterPro" id="IPR050077">
    <property type="entry name" value="LexA_repressor"/>
</dbReference>
<dbReference type="PANTHER" id="PTHR33516">
    <property type="entry name" value="LEXA REPRESSOR"/>
    <property type="match status" value="1"/>
</dbReference>
<keyword evidence="9" id="KW-0804">Transcription</keyword>
<dbReference type="EC" id="3.4.21.88" evidence="14"/>
<gene>
    <name evidence="14" type="primary">lexA</name>
    <name evidence="14" type="ORF">ACFO0D_05880</name>
</gene>
<evidence type="ECO:0000256" key="9">
    <source>
        <dbReference type="ARBA" id="ARBA00023163"/>
    </source>
</evidence>
<dbReference type="Gene3D" id="2.10.109.10">
    <property type="entry name" value="Umud Fragment, subunit A"/>
    <property type="match status" value="1"/>
</dbReference>
<evidence type="ECO:0000256" key="6">
    <source>
        <dbReference type="ARBA" id="ARBA00022813"/>
    </source>
</evidence>
<keyword evidence="15" id="KW-1185">Reference proteome</keyword>
<dbReference type="CDD" id="cd06529">
    <property type="entry name" value="S24_LexA-like"/>
    <property type="match status" value="1"/>
</dbReference>
<dbReference type="EMBL" id="JBHSEI010000002">
    <property type="protein sequence ID" value="MFC4637865.1"/>
    <property type="molecule type" value="Genomic_DNA"/>
</dbReference>
<keyword evidence="10" id="KW-0234">DNA repair</keyword>
<evidence type="ECO:0000313" key="15">
    <source>
        <dbReference type="Proteomes" id="UP001595952"/>
    </source>
</evidence>
<keyword evidence="5 12" id="KW-0378">Hydrolase</keyword>
<evidence type="ECO:0000256" key="10">
    <source>
        <dbReference type="ARBA" id="ARBA00023204"/>
    </source>
</evidence>
<keyword evidence="3" id="KW-0235">DNA replication</keyword>
<dbReference type="InterPro" id="IPR006197">
    <property type="entry name" value="Peptidase_S24_LexA"/>
</dbReference>
<proteinExistence type="inferred from homology"/>
<evidence type="ECO:0000256" key="11">
    <source>
        <dbReference type="ARBA" id="ARBA00023236"/>
    </source>
</evidence>
<keyword evidence="7" id="KW-0805">Transcription regulation</keyword>
<dbReference type="InterPro" id="IPR036390">
    <property type="entry name" value="WH_DNA-bd_sf"/>
</dbReference>
<keyword evidence="11" id="KW-0742">SOS response</keyword>
<dbReference type="InterPro" id="IPR039418">
    <property type="entry name" value="LexA-like"/>
</dbReference>
<reference evidence="15" key="1">
    <citation type="journal article" date="2019" name="Int. J. Syst. Evol. Microbiol.">
        <title>The Global Catalogue of Microorganisms (GCM) 10K type strain sequencing project: providing services to taxonomists for standard genome sequencing and annotation.</title>
        <authorList>
            <consortium name="The Broad Institute Genomics Platform"/>
            <consortium name="The Broad Institute Genome Sequencing Center for Infectious Disease"/>
            <person name="Wu L."/>
            <person name="Ma J."/>
        </authorList>
    </citation>
    <scope>NUCLEOTIDE SEQUENCE [LARGE SCALE GENOMIC DNA]</scope>
    <source>
        <strain evidence="15">CCUG 55995</strain>
    </source>
</reference>
<keyword evidence="4" id="KW-0227">DNA damage</keyword>
<evidence type="ECO:0000256" key="2">
    <source>
        <dbReference type="ARBA" id="ARBA00022491"/>
    </source>
</evidence>
<keyword evidence="6 12" id="KW-0068">Autocatalytic cleavage</keyword>
<evidence type="ECO:0000259" key="13">
    <source>
        <dbReference type="Pfam" id="PF00717"/>
    </source>
</evidence>
<dbReference type="InterPro" id="IPR006200">
    <property type="entry name" value="LexA"/>
</dbReference>
<feature type="domain" description="Peptidase S24/S26A/S26B/S26C" evidence="13">
    <location>
        <begin position="81"/>
        <end position="197"/>
    </location>
</feature>
<keyword evidence="8" id="KW-0238">DNA-binding</keyword>
<evidence type="ECO:0000256" key="7">
    <source>
        <dbReference type="ARBA" id="ARBA00023015"/>
    </source>
</evidence>
<accession>A0ABV9I982</accession>
<evidence type="ECO:0000313" key="14">
    <source>
        <dbReference type="EMBL" id="MFC4637865.1"/>
    </source>
</evidence>
<name>A0ABV9I982_9DEIO</name>
<organism evidence="14 15">
    <name type="scientific">Deinococcus hohokamensis</name>
    <dbReference type="NCBI Taxonomy" id="309883"/>
    <lineage>
        <taxon>Bacteria</taxon>
        <taxon>Thermotogati</taxon>
        <taxon>Deinococcota</taxon>
        <taxon>Deinococci</taxon>
        <taxon>Deinococcales</taxon>
        <taxon>Deinococcaceae</taxon>
        <taxon>Deinococcus</taxon>
    </lineage>
</organism>
<sequence length="211" mass="22908">MPPDLTRTRRLILTSVLRLQAEGQPATLGAVTPLTGLTKAAVSYQVANLRELGYLEPANGRYAPLVPTDRARALLGDGGYPLVGDIAAGQPAHAEQNVEAYITRLDQVIDMKEGDYLLRVRGESMIGIGIYPQDLVIVRPTDTVPNGDIAVVLLPGESTATLKRLEHKGAQVTLRSENPDYPPMTFPARDVRIQGCLVAHIGQANLRNRRN</sequence>
<dbReference type="SUPFAM" id="SSF51306">
    <property type="entry name" value="LexA/Signal peptidase"/>
    <property type="match status" value="1"/>
</dbReference>
<keyword evidence="2" id="KW-0678">Repressor</keyword>
<evidence type="ECO:0000256" key="5">
    <source>
        <dbReference type="ARBA" id="ARBA00022801"/>
    </source>
</evidence>